<dbReference type="Proteomes" id="UP000742786">
    <property type="component" value="Unassembled WGS sequence"/>
</dbReference>
<accession>A0A916N3G8</accession>
<protein>
    <submittedName>
        <fullName evidence="1">Oxidoreductase probably involved in sulfite reduction</fullName>
    </submittedName>
</protein>
<dbReference type="InterPro" id="IPR008318">
    <property type="entry name" value="UCP030820"/>
</dbReference>
<reference evidence="1" key="1">
    <citation type="submission" date="2021-04" db="EMBL/GenBank/DDBJ databases">
        <authorList>
            <person name="Hornung B."/>
        </authorList>
    </citation>
    <scope>NUCLEOTIDE SEQUENCE</scope>
    <source>
        <strain evidence="1">G5G6</strain>
    </source>
</reference>
<dbReference type="AlphaFoldDB" id="A0A916N3G8"/>
<keyword evidence="2" id="KW-1185">Reference proteome</keyword>
<proteinExistence type="predicted"/>
<dbReference type="Pfam" id="PF06073">
    <property type="entry name" value="DUF934"/>
    <property type="match status" value="1"/>
</dbReference>
<evidence type="ECO:0000313" key="2">
    <source>
        <dbReference type="Proteomes" id="UP000742786"/>
    </source>
</evidence>
<dbReference type="EMBL" id="CAJQUM010000001">
    <property type="protein sequence ID" value="CAG4885026.1"/>
    <property type="molecule type" value="Genomic_DNA"/>
</dbReference>
<dbReference type="PIRSF" id="PIRSF030820">
    <property type="entry name" value="UCP030820"/>
    <property type="match status" value="1"/>
</dbReference>
<organism evidence="1 2">
    <name type="scientific">Georgfuchsia toluolica</name>
    <dbReference type="NCBI Taxonomy" id="424218"/>
    <lineage>
        <taxon>Bacteria</taxon>
        <taxon>Pseudomonadati</taxon>
        <taxon>Pseudomonadota</taxon>
        <taxon>Betaproteobacteria</taxon>
        <taxon>Nitrosomonadales</taxon>
        <taxon>Sterolibacteriaceae</taxon>
        <taxon>Georgfuchsia</taxon>
    </lineage>
</organism>
<dbReference type="RefSeq" id="WP_220636811.1">
    <property type="nucleotide sequence ID" value="NZ_CAJQUM010000001.1"/>
</dbReference>
<gene>
    <name evidence="1" type="ORF">GTOL_12909</name>
</gene>
<comment type="caution">
    <text evidence="1">The sequence shown here is derived from an EMBL/GenBank/DDBJ whole genome shotgun (WGS) entry which is preliminary data.</text>
</comment>
<evidence type="ECO:0000313" key="1">
    <source>
        <dbReference type="EMBL" id="CAG4885026.1"/>
    </source>
</evidence>
<sequence length="172" mass="19398">MAEIIKDRTIVADDWCLMRLGEGQATADIALPTGKLIVPLAVWQARRQELSKRDALGIWLANDEGPELIANDLSHFTLIAIDFPKFSNGRGYSSAALLRSRYGYRGELRAIGDVLRDQMFYLTRVGFNAFAVRSDRSIRDALNALNDFSVTYQNSTDETQPLFRRVQRIATN</sequence>
<name>A0A916N3G8_9PROT</name>